<dbReference type="PANTHER" id="PTHR35813:SF1">
    <property type="entry name" value="INNER MEMBRANE PROTEIN YBAN"/>
    <property type="match status" value="1"/>
</dbReference>
<feature type="transmembrane region" description="Helical" evidence="1">
    <location>
        <begin position="6"/>
        <end position="39"/>
    </location>
</feature>
<dbReference type="AlphaFoldDB" id="A0A645B880"/>
<name>A0A645B880_9ZZZZ</name>
<dbReference type="GO" id="GO:0005886">
    <property type="term" value="C:plasma membrane"/>
    <property type="evidence" value="ECO:0007669"/>
    <property type="project" value="TreeGrafter"/>
</dbReference>
<dbReference type="Pfam" id="PF04304">
    <property type="entry name" value="DUF454"/>
    <property type="match status" value="1"/>
</dbReference>
<accession>A0A645B880</accession>
<proteinExistence type="predicted"/>
<gene>
    <name evidence="2" type="primary">ybaN_11</name>
    <name evidence="2" type="ORF">SDC9_108539</name>
</gene>
<dbReference type="PANTHER" id="PTHR35813">
    <property type="entry name" value="INNER MEMBRANE PROTEIN YBAN"/>
    <property type="match status" value="1"/>
</dbReference>
<sequence>MKKILLTSLGIICVALGFIGAFLPVLPTTPFLLVASFCFIRSSPKLHKFLLTNPILGEYLTNYFENKALPLSSKIKSISVLWTGLIATIIFTNISKILIAILIIIGICVTVHLATLGKQKKNKHTN</sequence>
<protein>
    <submittedName>
        <fullName evidence="2">Inner membrane protein YbaN</fullName>
    </submittedName>
</protein>
<feature type="transmembrane region" description="Helical" evidence="1">
    <location>
        <begin position="97"/>
        <end position="116"/>
    </location>
</feature>
<keyword evidence="1" id="KW-1133">Transmembrane helix</keyword>
<keyword evidence="1" id="KW-0472">Membrane</keyword>
<organism evidence="2">
    <name type="scientific">bioreactor metagenome</name>
    <dbReference type="NCBI Taxonomy" id="1076179"/>
    <lineage>
        <taxon>unclassified sequences</taxon>
        <taxon>metagenomes</taxon>
        <taxon>ecological metagenomes</taxon>
    </lineage>
</organism>
<evidence type="ECO:0000256" key="1">
    <source>
        <dbReference type="SAM" id="Phobius"/>
    </source>
</evidence>
<comment type="caution">
    <text evidence="2">The sequence shown here is derived from an EMBL/GenBank/DDBJ whole genome shotgun (WGS) entry which is preliminary data.</text>
</comment>
<dbReference type="InterPro" id="IPR007401">
    <property type="entry name" value="DUF454"/>
</dbReference>
<keyword evidence="1" id="KW-0812">Transmembrane</keyword>
<dbReference type="PIRSF" id="PIRSF016789">
    <property type="entry name" value="DUF454"/>
    <property type="match status" value="1"/>
</dbReference>
<reference evidence="2" key="1">
    <citation type="submission" date="2019-08" db="EMBL/GenBank/DDBJ databases">
        <authorList>
            <person name="Kucharzyk K."/>
            <person name="Murdoch R.W."/>
            <person name="Higgins S."/>
            <person name="Loffler F."/>
        </authorList>
    </citation>
    <scope>NUCLEOTIDE SEQUENCE</scope>
</reference>
<dbReference type="EMBL" id="VSSQ01018471">
    <property type="protein sequence ID" value="MPM61679.1"/>
    <property type="molecule type" value="Genomic_DNA"/>
</dbReference>
<evidence type="ECO:0000313" key="2">
    <source>
        <dbReference type="EMBL" id="MPM61679.1"/>
    </source>
</evidence>